<dbReference type="SUPFAM" id="SSF55154">
    <property type="entry name" value="CYTH-like phosphatases"/>
    <property type="match status" value="1"/>
</dbReference>
<dbReference type="STRING" id="582419.TES1_0392"/>
<dbReference type="SMART" id="SM01118">
    <property type="entry name" value="CYTH"/>
    <property type="match status" value="1"/>
</dbReference>
<dbReference type="InterPro" id="IPR033469">
    <property type="entry name" value="CYTH-like_dom_sf"/>
</dbReference>
<evidence type="ECO:0000313" key="2">
    <source>
        <dbReference type="EMBL" id="AHF79786.1"/>
    </source>
</evidence>
<dbReference type="CDD" id="cd07890">
    <property type="entry name" value="CYTH-like_AC_IV-like"/>
    <property type="match status" value="1"/>
</dbReference>
<dbReference type="GeneID" id="24907900"/>
<dbReference type="KEGG" id="ths:TES1_0392"/>
<dbReference type="PROSITE" id="PS51707">
    <property type="entry name" value="CYTH"/>
    <property type="match status" value="1"/>
</dbReference>
<reference evidence="2 3" key="1">
    <citation type="journal article" date="2014" name="Int. J. Syst. Evol. Microbiol.">
        <title>Thermococcus paralvinellae sp. nov. and Thermococcus cleftensis sp. nov. of hyperthermophilic heterotrophs from deep-sea hydrothermal vents.</title>
        <authorList>
            <person name="Hensley S.A."/>
            <person name="Jung J.H."/>
            <person name="Park C.S."/>
            <person name="Holden J.F."/>
        </authorList>
    </citation>
    <scope>NUCLEOTIDE SEQUENCE [LARGE SCALE GENOMIC DNA]</scope>
    <source>
        <strain evidence="2 3">ES1</strain>
    </source>
</reference>
<evidence type="ECO:0000259" key="1">
    <source>
        <dbReference type="PROSITE" id="PS51707"/>
    </source>
</evidence>
<dbReference type="Pfam" id="PF01928">
    <property type="entry name" value="CYTH"/>
    <property type="match status" value="1"/>
</dbReference>
<dbReference type="Proteomes" id="UP000019027">
    <property type="component" value="Chromosome"/>
</dbReference>
<dbReference type="PANTHER" id="PTHR21028:SF2">
    <property type="entry name" value="CYTH DOMAIN-CONTAINING PROTEIN"/>
    <property type="match status" value="1"/>
</dbReference>
<dbReference type="EMBL" id="CP006965">
    <property type="protein sequence ID" value="AHF79786.1"/>
    <property type="molecule type" value="Genomic_DNA"/>
</dbReference>
<protein>
    <submittedName>
        <fullName evidence="2">Adenylate cyclase</fullName>
    </submittedName>
</protein>
<keyword evidence="3" id="KW-1185">Reference proteome</keyword>
<dbReference type="RefSeq" id="WP_042679777.1">
    <property type="nucleotide sequence ID" value="NZ_CP006965.1"/>
</dbReference>
<name>W0I163_9EURY</name>
<dbReference type="Gene3D" id="2.40.320.10">
    <property type="entry name" value="Hypothetical Protein Pfu-838710-001"/>
    <property type="match status" value="1"/>
</dbReference>
<sequence length="173" mass="20661">MEIEIKFRVSLNEIRKRIEALGAEFVGEEIQEDLYFALPSKRLLRIRRIVNLNEVILGYKEIKDEKNEEFDEIEVKVEDFERMRTILNHLGFKEDVWIKKHRYVYKLGDVTFELNQVEKLGDFLDIEIIADNVQEAKDKIWKIAEALGLSKEDVEPRLYQEMLKELPKYGQKE</sequence>
<dbReference type="PANTHER" id="PTHR21028">
    <property type="entry name" value="SI:CH211-156B7.4"/>
    <property type="match status" value="1"/>
</dbReference>
<dbReference type="OrthoDB" id="46040at2157"/>
<dbReference type="InterPro" id="IPR008173">
    <property type="entry name" value="Adenylyl_cyclase_CyaB"/>
</dbReference>
<gene>
    <name evidence="2" type="ORF">TES1_0392</name>
</gene>
<dbReference type="InterPro" id="IPR023577">
    <property type="entry name" value="CYTH_domain"/>
</dbReference>
<dbReference type="HOGENOM" id="CLU_105244_2_0_2"/>
<evidence type="ECO:0000313" key="3">
    <source>
        <dbReference type="Proteomes" id="UP000019027"/>
    </source>
</evidence>
<dbReference type="NCBIfam" id="TIGR00318">
    <property type="entry name" value="cyaB"/>
    <property type="match status" value="1"/>
</dbReference>
<proteinExistence type="predicted"/>
<dbReference type="AlphaFoldDB" id="W0I163"/>
<organism evidence="2 3">
    <name type="scientific">Thermococcus paralvinellae</name>
    <dbReference type="NCBI Taxonomy" id="582419"/>
    <lineage>
        <taxon>Archaea</taxon>
        <taxon>Methanobacteriati</taxon>
        <taxon>Methanobacteriota</taxon>
        <taxon>Thermococci</taxon>
        <taxon>Thermococcales</taxon>
        <taxon>Thermococcaceae</taxon>
        <taxon>Thermococcus</taxon>
    </lineage>
</organism>
<feature type="domain" description="CYTH" evidence="1">
    <location>
        <begin position="1"/>
        <end position="165"/>
    </location>
</feature>
<accession>W0I163</accession>